<organism evidence="2 3">
    <name type="scientific">Mesorhizobium wenxiniae</name>
    <dbReference type="NCBI Taxonomy" id="2014805"/>
    <lineage>
        <taxon>Bacteria</taxon>
        <taxon>Pseudomonadati</taxon>
        <taxon>Pseudomonadota</taxon>
        <taxon>Alphaproteobacteria</taxon>
        <taxon>Hyphomicrobiales</taxon>
        <taxon>Phyllobacteriaceae</taxon>
        <taxon>Mesorhizobium</taxon>
    </lineage>
</organism>
<dbReference type="RefSeq" id="WP_095517758.1">
    <property type="nucleotide sequence ID" value="NZ_NPKH01000014.1"/>
</dbReference>
<reference evidence="2 3" key="1">
    <citation type="submission" date="2017-08" db="EMBL/GenBank/DDBJ databases">
        <title>Mesorhizobium wenxinae sp. nov., a novel rhizobial species isolated from root nodules of chickpea (Cicer arietinum L.).</title>
        <authorList>
            <person name="Zhang J."/>
        </authorList>
    </citation>
    <scope>NUCLEOTIDE SEQUENCE [LARGE SCALE GENOMIC DNA]</scope>
    <source>
        <strain evidence="3">WYCCWR 10019</strain>
    </source>
</reference>
<evidence type="ECO:0000313" key="2">
    <source>
        <dbReference type="EMBL" id="PAP96106.1"/>
    </source>
</evidence>
<evidence type="ECO:0000313" key="3">
    <source>
        <dbReference type="Proteomes" id="UP000215931"/>
    </source>
</evidence>
<dbReference type="EMBL" id="NPKH01000014">
    <property type="protein sequence ID" value="PAP96106.1"/>
    <property type="molecule type" value="Genomic_DNA"/>
</dbReference>
<keyword evidence="3" id="KW-1185">Reference proteome</keyword>
<dbReference type="Proteomes" id="UP000215931">
    <property type="component" value="Unassembled WGS sequence"/>
</dbReference>
<accession>A0A271KK75</accession>
<dbReference type="AlphaFoldDB" id="A0A271KK75"/>
<dbReference type="OrthoDB" id="7376211at2"/>
<protein>
    <recommendedName>
        <fullName evidence="4">DUF2842 domain-containing protein</fullName>
    </recommendedName>
</protein>
<keyword evidence="1" id="KW-0472">Membrane</keyword>
<keyword evidence="1" id="KW-0812">Transmembrane</keyword>
<comment type="caution">
    <text evidence="2">The sequence shown here is derived from an EMBL/GenBank/DDBJ whole genome shotgun (WGS) entry which is preliminary data.</text>
</comment>
<name>A0A271KK75_9HYPH</name>
<evidence type="ECO:0008006" key="4">
    <source>
        <dbReference type="Google" id="ProtNLM"/>
    </source>
</evidence>
<gene>
    <name evidence="2" type="ORF">CIT31_05250</name>
</gene>
<evidence type="ECO:0000256" key="1">
    <source>
        <dbReference type="SAM" id="Phobius"/>
    </source>
</evidence>
<sequence length="76" mass="8788">MISTAARFSRLRFALLVLAGVYPLITAILYVVFPLTEEWEIWQRTLVIAPLMVAIMIWGLIPGVQKRFRRFLNPAQ</sequence>
<feature type="transmembrane region" description="Helical" evidence="1">
    <location>
        <begin position="41"/>
        <end position="61"/>
    </location>
</feature>
<proteinExistence type="predicted"/>
<feature type="transmembrane region" description="Helical" evidence="1">
    <location>
        <begin position="12"/>
        <end position="35"/>
    </location>
</feature>
<keyword evidence="1" id="KW-1133">Transmembrane helix</keyword>